<dbReference type="Gene3D" id="1.20.5.1200">
    <property type="entry name" value="Alpha-tocopherol transfer"/>
    <property type="match status" value="1"/>
</dbReference>
<dbReference type="Pfam" id="PF00650">
    <property type="entry name" value="CRAL_TRIO"/>
    <property type="match status" value="1"/>
</dbReference>
<reference evidence="2 3" key="1">
    <citation type="submission" date="2015-09" db="EMBL/GenBank/DDBJ databases">
        <title>Draft genome of the scarab beetle Oryctes borbonicus.</title>
        <authorList>
            <person name="Meyer J.M."/>
            <person name="Markov G.V."/>
            <person name="Baskaran P."/>
            <person name="Herrmann M."/>
            <person name="Sommer R.J."/>
            <person name="Roedelsperger C."/>
        </authorList>
    </citation>
    <scope>NUCLEOTIDE SEQUENCE [LARGE SCALE GENOMIC DNA]</scope>
    <source>
        <strain evidence="2">OB123</strain>
        <tissue evidence="2">Whole animal</tissue>
    </source>
</reference>
<accession>A0A0T6ATJ8</accession>
<evidence type="ECO:0000313" key="3">
    <source>
        <dbReference type="Proteomes" id="UP000051574"/>
    </source>
</evidence>
<gene>
    <name evidence="2" type="ORF">AMK59_7395</name>
</gene>
<protein>
    <submittedName>
        <fullName evidence="2">CRAL-TRIO domain containing protein</fullName>
    </submittedName>
</protein>
<dbReference type="Proteomes" id="UP000051574">
    <property type="component" value="Unassembled WGS sequence"/>
</dbReference>
<keyword evidence="3" id="KW-1185">Reference proteome</keyword>
<dbReference type="PROSITE" id="PS50191">
    <property type="entry name" value="CRAL_TRIO"/>
    <property type="match status" value="1"/>
</dbReference>
<organism evidence="2 3">
    <name type="scientific">Oryctes borbonicus</name>
    <dbReference type="NCBI Taxonomy" id="1629725"/>
    <lineage>
        <taxon>Eukaryota</taxon>
        <taxon>Metazoa</taxon>
        <taxon>Ecdysozoa</taxon>
        <taxon>Arthropoda</taxon>
        <taxon>Hexapoda</taxon>
        <taxon>Insecta</taxon>
        <taxon>Pterygota</taxon>
        <taxon>Neoptera</taxon>
        <taxon>Endopterygota</taxon>
        <taxon>Coleoptera</taxon>
        <taxon>Polyphaga</taxon>
        <taxon>Scarabaeiformia</taxon>
        <taxon>Scarabaeidae</taxon>
        <taxon>Dynastinae</taxon>
        <taxon>Oryctes</taxon>
    </lineage>
</organism>
<sequence length="310" mass="35968">MNIRPLSPELQAKAIAELNEDPKRIKDDIEYIKNWLSKQPHLIARPDDQWILAFLRGCKFSLERTKEKLDMYYTVRTIAPEFFTIRDPLHPDIQDILKLGLILPLRKTAEPDSPRVILARMGVGDPSKYNVFTLMSVNAMITDILINEDDQNIVAGMVAIQDLKGASLAQMAQMTPSLAKKATMIFQEAIPVRPKRMHYLNMPSFFDSLFQLVKSFLKEKLQKRIVFHTSDDMESIYKYVPREILPKEYGGTDGTLQELTDYWKKKVEDYRDWFLEDMKYKSIESRRPGKPKTGDEIFGIEGSFRKLNVD</sequence>
<dbReference type="SMART" id="SM01100">
    <property type="entry name" value="CRAL_TRIO_N"/>
    <property type="match status" value="1"/>
</dbReference>
<dbReference type="PANTHER" id="PTHR10174:SF216">
    <property type="entry name" value="CRAL-TRIO DOMAIN-CONTAINING PROTEIN-RELATED"/>
    <property type="match status" value="1"/>
</dbReference>
<dbReference type="SUPFAM" id="SSF52087">
    <property type="entry name" value="CRAL/TRIO domain"/>
    <property type="match status" value="1"/>
</dbReference>
<proteinExistence type="predicted"/>
<dbReference type="SMART" id="SM00516">
    <property type="entry name" value="SEC14"/>
    <property type="match status" value="1"/>
</dbReference>
<dbReference type="AlphaFoldDB" id="A0A0T6ATJ8"/>
<dbReference type="OrthoDB" id="6693676at2759"/>
<evidence type="ECO:0000259" key="1">
    <source>
        <dbReference type="PROSITE" id="PS50191"/>
    </source>
</evidence>
<name>A0A0T6ATJ8_9SCAR</name>
<dbReference type="Gene3D" id="1.10.8.20">
    <property type="entry name" value="N-terminal domain of phosphatidylinositol transfer protein sec14p"/>
    <property type="match status" value="1"/>
</dbReference>
<dbReference type="GO" id="GO:0016020">
    <property type="term" value="C:membrane"/>
    <property type="evidence" value="ECO:0007669"/>
    <property type="project" value="TreeGrafter"/>
</dbReference>
<dbReference type="InterPro" id="IPR036865">
    <property type="entry name" value="CRAL-TRIO_dom_sf"/>
</dbReference>
<dbReference type="EMBL" id="LJIG01022828">
    <property type="protein sequence ID" value="KRT78512.1"/>
    <property type="molecule type" value="Genomic_DNA"/>
</dbReference>
<evidence type="ECO:0000313" key="2">
    <source>
        <dbReference type="EMBL" id="KRT78512.1"/>
    </source>
</evidence>
<dbReference type="PANTHER" id="PTHR10174">
    <property type="entry name" value="ALPHA-TOCOPHEROL TRANSFER PROTEIN-RELATED"/>
    <property type="match status" value="1"/>
</dbReference>
<dbReference type="Gene3D" id="3.40.525.10">
    <property type="entry name" value="CRAL-TRIO lipid binding domain"/>
    <property type="match status" value="1"/>
</dbReference>
<dbReference type="PRINTS" id="PR00180">
    <property type="entry name" value="CRETINALDHBP"/>
</dbReference>
<dbReference type="SUPFAM" id="SSF46938">
    <property type="entry name" value="CRAL/TRIO N-terminal domain"/>
    <property type="match status" value="1"/>
</dbReference>
<dbReference type="InterPro" id="IPR011074">
    <property type="entry name" value="CRAL/TRIO_N_dom"/>
</dbReference>
<comment type="caution">
    <text evidence="2">The sequence shown here is derived from an EMBL/GenBank/DDBJ whole genome shotgun (WGS) entry which is preliminary data.</text>
</comment>
<dbReference type="CDD" id="cd00170">
    <property type="entry name" value="SEC14"/>
    <property type="match status" value="1"/>
</dbReference>
<dbReference type="InterPro" id="IPR001251">
    <property type="entry name" value="CRAL-TRIO_dom"/>
</dbReference>
<dbReference type="GO" id="GO:1902936">
    <property type="term" value="F:phosphatidylinositol bisphosphate binding"/>
    <property type="evidence" value="ECO:0007669"/>
    <property type="project" value="TreeGrafter"/>
</dbReference>
<dbReference type="InterPro" id="IPR036273">
    <property type="entry name" value="CRAL/TRIO_N_dom_sf"/>
</dbReference>
<feature type="domain" description="CRAL-TRIO" evidence="1">
    <location>
        <begin position="90"/>
        <end position="257"/>
    </location>
</feature>